<dbReference type="PANTHER" id="PTHR46577:SF2">
    <property type="entry name" value="TRANSCRIPTIONAL REGULATORY PROTEIN"/>
    <property type="match status" value="1"/>
</dbReference>
<dbReference type="GO" id="GO:0003677">
    <property type="term" value="F:DNA binding"/>
    <property type="evidence" value="ECO:0007669"/>
    <property type="project" value="UniProtKB-KW"/>
</dbReference>
<protein>
    <submittedName>
        <fullName evidence="7">PLP-dependent aminotransferase family protein</fullName>
    </submittedName>
</protein>
<dbReference type="InterPro" id="IPR015424">
    <property type="entry name" value="PyrdxlP-dep_Trfase"/>
</dbReference>
<dbReference type="Pfam" id="PF00155">
    <property type="entry name" value="Aminotran_1_2"/>
    <property type="match status" value="1"/>
</dbReference>
<reference evidence="7" key="1">
    <citation type="journal article" date="2020" name="mSystems">
        <title>Genome- and Community-Level Interaction Insights into Carbon Utilization and Element Cycling Functions of Hydrothermarchaeota in Hydrothermal Sediment.</title>
        <authorList>
            <person name="Zhou Z."/>
            <person name="Liu Y."/>
            <person name="Xu W."/>
            <person name="Pan J."/>
            <person name="Luo Z.H."/>
            <person name="Li M."/>
        </authorList>
    </citation>
    <scope>NUCLEOTIDE SEQUENCE [LARGE SCALE GENOMIC DNA]</scope>
    <source>
        <strain evidence="7">SpSt-503</strain>
    </source>
</reference>
<evidence type="ECO:0000256" key="4">
    <source>
        <dbReference type="ARBA" id="ARBA00023125"/>
    </source>
</evidence>
<dbReference type="PROSITE" id="PS50949">
    <property type="entry name" value="HTH_GNTR"/>
    <property type="match status" value="1"/>
</dbReference>
<organism evidence="7">
    <name type="scientific">Gracilinema caldarium</name>
    <dbReference type="NCBI Taxonomy" id="215591"/>
    <lineage>
        <taxon>Bacteria</taxon>
        <taxon>Pseudomonadati</taxon>
        <taxon>Spirochaetota</taxon>
        <taxon>Spirochaetia</taxon>
        <taxon>Spirochaetales</taxon>
        <taxon>Breznakiellaceae</taxon>
        <taxon>Gracilinema</taxon>
    </lineage>
</organism>
<proteinExistence type="inferred from homology"/>
<dbReference type="Gene3D" id="3.40.640.10">
    <property type="entry name" value="Type I PLP-dependent aspartate aminotransferase-like (Major domain)"/>
    <property type="match status" value="1"/>
</dbReference>
<dbReference type="InterPro" id="IPR036390">
    <property type="entry name" value="WH_DNA-bd_sf"/>
</dbReference>
<sequence>MRYSNLGLNEDSENPLYLQLADKLRQAIIRGEVTDGERLPSIRGLSHALQVNPATVVSAYRILEQEGWVRSRPGSGVYAKHKKSLFDIGTDLSYNHFKDEKIADLAAGTPSPDLFPVGQFKEIVLEVLDRDGGWAFEYQHSAGWETFRQTLTRYVKETVHISADPSAIWVVSGAQQGIDLTAKALLHSGDQVIVEHPTYRGALGAFWSRGADTISIELNPNGMDMDILEARLEQTRPRLLYMQSRFQTPTTYSWGKVELYRLLELAERYDFYILEDDLLSDLYFDAVPDPLNIKSVDQQNRVIYVRGFSKVLLPGLRLGMLIIPPKLQGLYEQAKQSSDIATDGFLQRAVDLYLQRDYHKNRMEELRRQYQLLYFQTVRAVEQYLEPLGCSFYRCNGGLHLWLGLPRGVKSAELYTKALERGLRIMPGEAFNDPSHIRLSFACIEPDNIEAAINKLALCLQASSI</sequence>
<keyword evidence="3" id="KW-0805">Transcription regulation</keyword>
<evidence type="ECO:0000256" key="3">
    <source>
        <dbReference type="ARBA" id="ARBA00023015"/>
    </source>
</evidence>
<comment type="caution">
    <text evidence="7">The sequence shown here is derived from an EMBL/GenBank/DDBJ whole genome shotgun (WGS) entry which is preliminary data.</text>
</comment>
<gene>
    <name evidence="7" type="ORF">ENS59_04155</name>
</gene>
<dbReference type="GO" id="GO:0008483">
    <property type="term" value="F:transaminase activity"/>
    <property type="evidence" value="ECO:0007669"/>
    <property type="project" value="UniProtKB-KW"/>
</dbReference>
<feature type="domain" description="HTH gntR-type" evidence="6">
    <location>
        <begin position="14"/>
        <end position="82"/>
    </location>
</feature>
<dbReference type="SUPFAM" id="SSF46785">
    <property type="entry name" value="Winged helix' DNA-binding domain"/>
    <property type="match status" value="1"/>
</dbReference>
<keyword evidence="7" id="KW-0808">Transferase</keyword>
<keyword evidence="7" id="KW-0032">Aminotransferase</keyword>
<accession>A0A7C3E6A1</accession>
<dbReference type="EMBL" id="DSVL01000127">
    <property type="protein sequence ID" value="HFH28691.1"/>
    <property type="molecule type" value="Genomic_DNA"/>
</dbReference>
<dbReference type="InterPro" id="IPR036388">
    <property type="entry name" value="WH-like_DNA-bd_sf"/>
</dbReference>
<dbReference type="CDD" id="cd07377">
    <property type="entry name" value="WHTH_GntR"/>
    <property type="match status" value="1"/>
</dbReference>
<dbReference type="InterPro" id="IPR000524">
    <property type="entry name" value="Tscrpt_reg_HTH_GntR"/>
</dbReference>
<evidence type="ECO:0000256" key="2">
    <source>
        <dbReference type="ARBA" id="ARBA00022898"/>
    </source>
</evidence>
<dbReference type="InterPro" id="IPR004839">
    <property type="entry name" value="Aminotransferase_I/II_large"/>
</dbReference>
<name>A0A7C3E6A1_9SPIR</name>
<evidence type="ECO:0000259" key="6">
    <source>
        <dbReference type="PROSITE" id="PS50949"/>
    </source>
</evidence>
<dbReference type="InterPro" id="IPR051446">
    <property type="entry name" value="HTH_trans_reg/aminotransferase"/>
</dbReference>
<dbReference type="InterPro" id="IPR015422">
    <property type="entry name" value="PyrdxlP-dep_Trfase_small"/>
</dbReference>
<dbReference type="Pfam" id="PF00392">
    <property type="entry name" value="GntR"/>
    <property type="match status" value="1"/>
</dbReference>
<dbReference type="Gene3D" id="3.90.1150.10">
    <property type="entry name" value="Aspartate Aminotransferase, domain 1"/>
    <property type="match status" value="1"/>
</dbReference>
<dbReference type="Gene3D" id="1.10.10.10">
    <property type="entry name" value="Winged helix-like DNA-binding domain superfamily/Winged helix DNA-binding domain"/>
    <property type="match status" value="1"/>
</dbReference>
<evidence type="ECO:0000256" key="1">
    <source>
        <dbReference type="ARBA" id="ARBA00005384"/>
    </source>
</evidence>
<keyword evidence="4" id="KW-0238">DNA-binding</keyword>
<dbReference type="SUPFAM" id="SSF53383">
    <property type="entry name" value="PLP-dependent transferases"/>
    <property type="match status" value="1"/>
</dbReference>
<keyword evidence="2" id="KW-0663">Pyridoxal phosphate</keyword>
<dbReference type="PANTHER" id="PTHR46577">
    <property type="entry name" value="HTH-TYPE TRANSCRIPTIONAL REGULATORY PROTEIN GABR"/>
    <property type="match status" value="1"/>
</dbReference>
<dbReference type="GO" id="GO:0003700">
    <property type="term" value="F:DNA-binding transcription factor activity"/>
    <property type="evidence" value="ECO:0007669"/>
    <property type="project" value="InterPro"/>
</dbReference>
<dbReference type="SMART" id="SM00345">
    <property type="entry name" value="HTH_GNTR"/>
    <property type="match status" value="1"/>
</dbReference>
<dbReference type="CDD" id="cd00609">
    <property type="entry name" value="AAT_like"/>
    <property type="match status" value="1"/>
</dbReference>
<evidence type="ECO:0000313" key="7">
    <source>
        <dbReference type="EMBL" id="HFH28691.1"/>
    </source>
</evidence>
<keyword evidence="5" id="KW-0804">Transcription</keyword>
<dbReference type="AlphaFoldDB" id="A0A7C3E6A1"/>
<evidence type="ECO:0000256" key="5">
    <source>
        <dbReference type="ARBA" id="ARBA00023163"/>
    </source>
</evidence>
<dbReference type="InterPro" id="IPR015421">
    <property type="entry name" value="PyrdxlP-dep_Trfase_major"/>
</dbReference>
<comment type="similarity">
    <text evidence="1">In the C-terminal section; belongs to the class-I pyridoxal-phosphate-dependent aminotransferase family.</text>
</comment>
<dbReference type="GO" id="GO:0030170">
    <property type="term" value="F:pyridoxal phosphate binding"/>
    <property type="evidence" value="ECO:0007669"/>
    <property type="project" value="InterPro"/>
</dbReference>